<dbReference type="OrthoDB" id="9812988at2"/>
<protein>
    <recommendedName>
        <fullName evidence="1">N-acetyltransferase domain-containing protein</fullName>
    </recommendedName>
</protein>
<sequence length="207" mass="23528">MNVDVQYATIEHIKYAQEICDLIESAAKARGTGIAKREPDYIRKKIESGQAVIASYAGELAGFCYIETWQDKQYVANSGLVVSEKFRNIGLAKTIKKKILELSREKFPGTKLFGITTSLAVLKINYELGYRPVTFSELTTDDAFWNGCKSCPNHDILERNNRANCLCTGMLFDEKSQVKEPEKQKGSIAKRFQRLTNFKNKRKLNKK</sequence>
<dbReference type="EMBL" id="FWYF01000001">
    <property type="protein sequence ID" value="SMD32011.1"/>
    <property type="molecule type" value="Genomic_DNA"/>
</dbReference>
<gene>
    <name evidence="2" type="ORF">SAMN04488029_0349</name>
</gene>
<dbReference type="InterPro" id="IPR000182">
    <property type="entry name" value="GNAT_dom"/>
</dbReference>
<dbReference type="Pfam" id="PF00583">
    <property type="entry name" value="Acetyltransf_1"/>
    <property type="match status" value="1"/>
</dbReference>
<dbReference type="Gene3D" id="3.40.630.30">
    <property type="match status" value="1"/>
</dbReference>
<accession>A0A1W2G5Z2</accession>
<dbReference type="InterPro" id="IPR016181">
    <property type="entry name" value="Acyl_CoA_acyltransferase"/>
</dbReference>
<dbReference type="Proteomes" id="UP000192472">
    <property type="component" value="Unassembled WGS sequence"/>
</dbReference>
<evidence type="ECO:0000313" key="3">
    <source>
        <dbReference type="Proteomes" id="UP000192472"/>
    </source>
</evidence>
<evidence type="ECO:0000313" key="2">
    <source>
        <dbReference type="EMBL" id="SMD32011.1"/>
    </source>
</evidence>
<dbReference type="PROSITE" id="PS51186">
    <property type="entry name" value="GNAT"/>
    <property type="match status" value="1"/>
</dbReference>
<proteinExistence type="predicted"/>
<dbReference type="SUPFAM" id="SSF55729">
    <property type="entry name" value="Acyl-CoA N-acyltransferases (Nat)"/>
    <property type="match status" value="1"/>
</dbReference>
<dbReference type="AlphaFoldDB" id="A0A1W2G5Z2"/>
<dbReference type="RefSeq" id="WP_084370696.1">
    <property type="nucleotide sequence ID" value="NZ_FWYF01000001.1"/>
</dbReference>
<evidence type="ECO:0000259" key="1">
    <source>
        <dbReference type="PROSITE" id="PS51186"/>
    </source>
</evidence>
<feature type="domain" description="N-acetyltransferase" evidence="1">
    <location>
        <begin position="5"/>
        <end position="151"/>
    </location>
</feature>
<dbReference type="CDD" id="cd04301">
    <property type="entry name" value="NAT_SF"/>
    <property type="match status" value="1"/>
</dbReference>
<name>A0A1W2G5Z2_REIFA</name>
<dbReference type="STRING" id="692418.SAMN04488029_0349"/>
<dbReference type="GO" id="GO:0016747">
    <property type="term" value="F:acyltransferase activity, transferring groups other than amino-acyl groups"/>
    <property type="evidence" value="ECO:0007669"/>
    <property type="project" value="InterPro"/>
</dbReference>
<reference evidence="2 3" key="1">
    <citation type="submission" date="2017-04" db="EMBL/GenBank/DDBJ databases">
        <authorList>
            <person name="Afonso C.L."/>
            <person name="Miller P.J."/>
            <person name="Scott M.A."/>
            <person name="Spackman E."/>
            <person name="Goraichik I."/>
            <person name="Dimitrov K.M."/>
            <person name="Suarez D.L."/>
            <person name="Swayne D.E."/>
        </authorList>
    </citation>
    <scope>NUCLEOTIDE SEQUENCE [LARGE SCALE GENOMIC DNA]</scope>
    <source>
        <strain evidence="2 3">DSM 26133</strain>
    </source>
</reference>
<keyword evidence="3" id="KW-1185">Reference proteome</keyword>
<organism evidence="2 3">
    <name type="scientific">Reichenbachiella faecimaris</name>
    <dbReference type="NCBI Taxonomy" id="692418"/>
    <lineage>
        <taxon>Bacteria</taxon>
        <taxon>Pseudomonadati</taxon>
        <taxon>Bacteroidota</taxon>
        <taxon>Cytophagia</taxon>
        <taxon>Cytophagales</taxon>
        <taxon>Reichenbachiellaceae</taxon>
        <taxon>Reichenbachiella</taxon>
    </lineage>
</organism>